<dbReference type="GO" id="GO:0006954">
    <property type="term" value="P:inflammatory response"/>
    <property type="evidence" value="ECO:0007669"/>
    <property type="project" value="UniProtKB-KW"/>
</dbReference>
<comment type="subcellular location">
    <subcellularLocation>
        <location evidence="1">Secreted</location>
    </subcellularLocation>
</comment>
<feature type="region of interest" description="Disordered" evidence="11">
    <location>
        <begin position="160"/>
        <end position="182"/>
    </location>
</feature>
<evidence type="ECO:0000256" key="9">
    <source>
        <dbReference type="ARBA" id="ARBA00055427"/>
    </source>
</evidence>
<keyword evidence="6" id="KW-0732">Signal</keyword>
<dbReference type="InterPro" id="IPR008735">
    <property type="entry name" value="PSP94"/>
</dbReference>
<dbReference type="GO" id="GO:0005615">
    <property type="term" value="C:extracellular space"/>
    <property type="evidence" value="ECO:0007669"/>
    <property type="project" value="UniProtKB-KW"/>
</dbReference>
<gene>
    <name evidence="12" type="ORF">WMY93_015000</name>
</gene>
<keyword evidence="7" id="KW-1015">Disulfide bond</keyword>
<evidence type="ECO:0000256" key="5">
    <source>
        <dbReference type="ARBA" id="ARBA00022525"/>
    </source>
</evidence>
<evidence type="ECO:0000256" key="11">
    <source>
        <dbReference type="SAM" id="MobiDB-lite"/>
    </source>
</evidence>
<evidence type="ECO:0000256" key="4">
    <source>
        <dbReference type="ARBA" id="ARBA00022514"/>
    </source>
</evidence>
<evidence type="ECO:0000313" key="13">
    <source>
        <dbReference type="Proteomes" id="UP001460270"/>
    </source>
</evidence>
<name>A0AAW0P5W8_9GOBI</name>
<keyword evidence="3" id="KW-0145">Chemotaxis</keyword>
<evidence type="ECO:0000256" key="1">
    <source>
        <dbReference type="ARBA" id="ARBA00004613"/>
    </source>
</evidence>
<evidence type="ECO:0000256" key="7">
    <source>
        <dbReference type="ARBA" id="ARBA00023157"/>
    </source>
</evidence>
<dbReference type="EMBL" id="JBBPFD010000010">
    <property type="protein sequence ID" value="KAK7910316.1"/>
    <property type="molecule type" value="Genomic_DNA"/>
</dbReference>
<evidence type="ECO:0000256" key="8">
    <source>
        <dbReference type="ARBA" id="ARBA00023198"/>
    </source>
</evidence>
<accession>A0AAW0P5W8</accession>
<feature type="compositionally biased region" description="Basic and acidic residues" evidence="11">
    <location>
        <begin position="1"/>
        <end position="10"/>
    </location>
</feature>
<dbReference type="PANTHER" id="PTHR10500:SF4">
    <property type="entry name" value="PROSTATE-ASSOCIATED MICROSEMINOPROTEIN"/>
    <property type="match status" value="1"/>
</dbReference>
<dbReference type="GO" id="GO:0005737">
    <property type="term" value="C:cytoplasm"/>
    <property type="evidence" value="ECO:0007669"/>
    <property type="project" value="TreeGrafter"/>
</dbReference>
<dbReference type="SUPFAM" id="SSF57603">
    <property type="entry name" value="FnI-like domain"/>
    <property type="match status" value="1"/>
</dbReference>
<sequence length="182" mass="19821">MPIEAHRGDLRSVTTAPSRSPTYAADRGKPVGHMPHTQPGKGINNRDKMKLTSINWTLAVVGFVLWSGGGGGSAAPTECHINLRASCLFEGKHYALGETWMDEACMQCTCLHPVGVGCCETAHRPVDFPAWCEVRVEPVTCKVSLVQTADVRLPCFPEDERDPSHGSLPLQQQLNELQTDSL</sequence>
<evidence type="ECO:0000256" key="6">
    <source>
        <dbReference type="ARBA" id="ARBA00022729"/>
    </source>
</evidence>
<dbReference type="Proteomes" id="UP001460270">
    <property type="component" value="Unassembled WGS sequence"/>
</dbReference>
<proteinExistence type="inferred from homology"/>
<dbReference type="GO" id="GO:0006935">
    <property type="term" value="P:chemotaxis"/>
    <property type="evidence" value="ECO:0007669"/>
    <property type="project" value="UniProtKB-KW"/>
</dbReference>
<comment type="similarity">
    <text evidence="2">Belongs to the beta-microseminoprotein family.</text>
</comment>
<reference evidence="13" key="1">
    <citation type="submission" date="2024-04" db="EMBL/GenBank/DDBJ databases">
        <title>Salinicola lusitanus LLJ914,a marine bacterium isolated from the Okinawa Trough.</title>
        <authorList>
            <person name="Li J."/>
        </authorList>
    </citation>
    <scope>NUCLEOTIDE SEQUENCE [LARGE SCALE GENOMIC DNA]</scope>
</reference>
<keyword evidence="4" id="KW-0202">Cytokine</keyword>
<dbReference type="PANTHER" id="PTHR10500">
    <property type="entry name" value="BETA-MICROSEMINOPROTEIN"/>
    <property type="match status" value="1"/>
</dbReference>
<dbReference type="Pfam" id="PF05825">
    <property type="entry name" value="PSP94"/>
    <property type="match status" value="1"/>
</dbReference>
<organism evidence="12 13">
    <name type="scientific">Mugilogobius chulae</name>
    <name type="common">yellowstripe goby</name>
    <dbReference type="NCBI Taxonomy" id="88201"/>
    <lineage>
        <taxon>Eukaryota</taxon>
        <taxon>Metazoa</taxon>
        <taxon>Chordata</taxon>
        <taxon>Craniata</taxon>
        <taxon>Vertebrata</taxon>
        <taxon>Euteleostomi</taxon>
        <taxon>Actinopterygii</taxon>
        <taxon>Neopterygii</taxon>
        <taxon>Teleostei</taxon>
        <taxon>Neoteleostei</taxon>
        <taxon>Acanthomorphata</taxon>
        <taxon>Gobiaria</taxon>
        <taxon>Gobiiformes</taxon>
        <taxon>Gobioidei</taxon>
        <taxon>Gobiidae</taxon>
        <taxon>Gobionellinae</taxon>
        <taxon>Mugilogobius</taxon>
    </lineage>
</organism>
<keyword evidence="5" id="KW-0964">Secreted</keyword>
<dbReference type="FunFam" id="2.60.40.1900:FF:000001">
    <property type="entry name" value="Beta-microseminoprotein"/>
    <property type="match status" value="1"/>
</dbReference>
<feature type="compositionally biased region" description="Polar residues" evidence="11">
    <location>
        <begin position="169"/>
        <end position="182"/>
    </location>
</feature>
<dbReference type="AlphaFoldDB" id="A0AAW0P5W8"/>
<evidence type="ECO:0000256" key="10">
    <source>
        <dbReference type="ARBA" id="ARBA00067795"/>
    </source>
</evidence>
<evidence type="ECO:0000256" key="2">
    <source>
        <dbReference type="ARBA" id="ARBA00010352"/>
    </source>
</evidence>
<keyword evidence="8" id="KW-0395">Inflammatory response</keyword>
<protein>
    <recommendedName>
        <fullName evidence="10">Prostate-associated microseminoprotein</fullName>
    </recommendedName>
</protein>
<keyword evidence="13" id="KW-1185">Reference proteome</keyword>
<dbReference type="Gene3D" id="2.60.40.1900">
    <property type="entry name" value="Beta-microseminoprotein (PSP94) domain"/>
    <property type="match status" value="1"/>
</dbReference>
<evidence type="ECO:0000256" key="3">
    <source>
        <dbReference type="ARBA" id="ARBA00022500"/>
    </source>
</evidence>
<comment type="caution">
    <text evidence="12">The sequence shown here is derived from an EMBL/GenBank/DDBJ whole genome shotgun (WGS) entry which is preliminary data.</text>
</comment>
<comment type="function">
    <text evidence="9">Acts as a ligand for C-C chemokine receptor CCR2. Signals through binding and activation of CCR2 and induces a strong chemotactic response and mobilization of intracellular calcium ions. Exhibits a chemotactic activity for monocytes and lymphocytes but not neutrophils.</text>
</comment>
<feature type="region of interest" description="Disordered" evidence="11">
    <location>
        <begin position="1"/>
        <end position="46"/>
    </location>
</feature>
<evidence type="ECO:0000313" key="12">
    <source>
        <dbReference type="EMBL" id="KAK7910316.1"/>
    </source>
</evidence>
<feature type="compositionally biased region" description="Polar residues" evidence="11">
    <location>
        <begin position="12"/>
        <end position="21"/>
    </location>
</feature>
<dbReference type="GO" id="GO:0005125">
    <property type="term" value="F:cytokine activity"/>
    <property type="evidence" value="ECO:0007669"/>
    <property type="project" value="UniProtKB-KW"/>
</dbReference>